<reference evidence="3 4" key="1">
    <citation type="journal article" date="2018" name="Sci. Rep.">
        <title>Comparative genomics provides insights into the lifestyle and reveals functional heterogeneity of dark septate endophytic fungi.</title>
        <authorList>
            <person name="Knapp D.G."/>
            <person name="Nemeth J.B."/>
            <person name="Barry K."/>
            <person name="Hainaut M."/>
            <person name="Henrissat B."/>
            <person name="Johnson J."/>
            <person name="Kuo A."/>
            <person name="Lim J.H.P."/>
            <person name="Lipzen A."/>
            <person name="Nolan M."/>
            <person name="Ohm R.A."/>
            <person name="Tamas L."/>
            <person name="Grigoriev I.V."/>
            <person name="Spatafora J.W."/>
            <person name="Nagy L.G."/>
            <person name="Kovacs G.M."/>
        </authorList>
    </citation>
    <scope>NUCLEOTIDE SEQUENCE [LARGE SCALE GENOMIC DNA]</scope>
    <source>
        <strain evidence="3 4">DSE2036</strain>
    </source>
</reference>
<evidence type="ECO:0000313" key="3">
    <source>
        <dbReference type="EMBL" id="PVH92034.1"/>
    </source>
</evidence>
<dbReference type="OrthoDB" id="5381672at2759"/>
<keyword evidence="2" id="KW-1133">Transmembrane helix</keyword>
<feature type="transmembrane region" description="Helical" evidence="2">
    <location>
        <begin position="37"/>
        <end position="60"/>
    </location>
</feature>
<sequence>MQERKSEDSHSDTGHESDPLQPEKSNLPKPPKYYKHAMFILIAYVPLIIVPWALTCIISIRPLGLPSYYVQRGFTDAEVDRIHRWITIINAFNSIGSLLTIPVLSALIAQAASVYSYQQKARPSFHPKHLAALADRGWTNPWILGRSWMWKEQGSRGVRYLLHFAAIVVVVGSIQQPLYQILVPTEFVLVPTCRDTMPLTGSTYDVECQQNVPTGTLIGWDIEPGEMNQIDQIYVLQRLVGDLAKVSVTEVNAHVWSGVPDPKPPRQRMNRLNGDSFVATLEQGTTTGVLREHIMRLNSTVGCRHIKRSEYPSVCKGEQPFVRSFSHDNNYTRICVPGKFGYAPWTMSRSRQDIFEELYLDVVEELVYNLRSVDQRILTSNFTVHCTSTTTRGYFELGNYRNNFTWQPLLDKWPSQEELRAEFNGGQSPPAEL</sequence>
<protein>
    <submittedName>
        <fullName evidence="3">Uncharacterized protein</fullName>
    </submittedName>
</protein>
<keyword evidence="2" id="KW-0472">Membrane</keyword>
<evidence type="ECO:0000313" key="4">
    <source>
        <dbReference type="Proteomes" id="UP000244855"/>
    </source>
</evidence>
<gene>
    <name evidence="3" type="ORF">DM02DRAFT_701786</name>
</gene>
<name>A0A2V1D485_9PLEO</name>
<keyword evidence="4" id="KW-1185">Reference proteome</keyword>
<organism evidence="3 4">
    <name type="scientific">Periconia macrospinosa</name>
    <dbReference type="NCBI Taxonomy" id="97972"/>
    <lineage>
        <taxon>Eukaryota</taxon>
        <taxon>Fungi</taxon>
        <taxon>Dikarya</taxon>
        <taxon>Ascomycota</taxon>
        <taxon>Pezizomycotina</taxon>
        <taxon>Dothideomycetes</taxon>
        <taxon>Pleosporomycetidae</taxon>
        <taxon>Pleosporales</taxon>
        <taxon>Massarineae</taxon>
        <taxon>Periconiaceae</taxon>
        <taxon>Periconia</taxon>
    </lineage>
</organism>
<feature type="transmembrane region" description="Helical" evidence="2">
    <location>
        <begin position="160"/>
        <end position="179"/>
    </location>
</feature>
<feature type="transmembrane region" description="Helical" evidence="2">
    <location>
        <begin position="95"/>
        <end position="117"/>
    </location>
</feature>
<proteinExistence type="predicted"/>
<keyword evidence="2" id="KW-0812">Transmembrane</keyword>
<evidence type="ECO:0000256" key="1">
    <source>
        <dbReference type="SAM" id="MobiDB-lite"/>
    </source>
</evidence>
<feature type="compositionally biased region" description="Basic and acidic residues" evidence="1">
    <location>
        <begin position="1"/>
        <end position="18"/>
    </location>
</feature>
<accession>A0A2V1D485</accession>
<evidence type="ECO:0000256" key="2">
    <source>
        <dbReference type="SAM" id="Phobius"/>
    </source>
</evidence>
<dbReference type="AlphaFoldDB" id="A0A2V1D485"/>
<dbReference type="EMBL" id="KZ805735">
    <property type="protein sequence ID" value="PVH92034.1"/>
    <property type="molecule type" value="Genomic_DNA"/>
</dbReference>
<dbReference type="Proteomes" id="UP000244855">
    <property type="component" value="Unassembled WGS sequence"/>
</dbReference>
<feature type="region of interest" description="Disordered" evidence="1">
    <location>
        <begin position="1"/>
        <end position="26"/>
    </location>
</feature>